<dbReference type="EMBL" id="FN595750">
    <property type="protein sequence ID" value="CBI26574.3"/>
    <property type="molecule type" value="Genomic_DNA"/>
</dbReference>
<dbReference type="SUPFAM" id="SSF50978">
    <property type="entry name" value="WD40 repeat-like"/>
    <property type="match status" value="1"/>
</dbReference>
<dbReference type="GO" id="GO:0097027">
    <property type="term" value="F:ubiquitin-protein transferase activator activity"/>
    <property type="evidence" value="ECO:0007669"/>
    <property type="project" value="InterPro"/>
</dbReference>
<evidence type="ECO:0000256" key="6">
    <source>
        <dbReference type="ARBA" id="ARBA00023425"/>
    </source>
</evidence>
<dbReference type="InParanoid" id="D7T7V3"/>
<dbReference type="AlphaFoldDB" id="D7T7V3"/>
<accession>D7T7V3</accession>
<evidence type="ECO:0000313" key="9">
    <source>
        <dbReference type="EMBL" id="CBI26574.3"/>
    </source>
</evidence>
<dbReference type="Gene3D" id="2.130.10.10">
    <property type="entry name" value="YVTN repeat-like/Quinoprotein amine dehydrogenase"/>
    <property type="match status" value="1"/>
</dbReference>
<dbReference type="OrthoDB" id="10263272at2759"/>
<comment type="function">
    <text evidence="6">Component of the anaphase promoting complex/cyclosome (APC/C), a cell cycle-regulated E3 ubiquitin-protein ligase complex that controls progression through mitosis and the G1 phase of the cell cycle.</text>
</comment>
<dbReference type="PANTHER" id="PTHR19918">
    <property type="entry name" value="CELL DIVISION CYCLE 20 CDC20 FIZZY -RELATED"/>
    <property type="match status" value="1"/>
</dbReference>
<evidence type="ECO:0000313" key="10">
    <source>
        <dbReference type="Proteomes" id="UP000009183"/>
    </source>
</evidence>
<proteinExistence type="predicted"/>
<feature type="repeat" description="WD" evidence="7">
    <location>
        <begin position="184"/>
        <end position="225"/>
    </location>
</feature>
<dbReference type="PANTHER" id="PTHR19918:SF8">
    <property type="entry name" value="FI02843P"/>
    <property type="match status" value="1"/>
</dbReference>
<organism evidence="9 10">
    <name type="scientific">Vitis vinifera</name>
    <name type="common">Grape</name>
    <dbReference type="NCBI Taxonomy" id="29760"/>
    <lineage>
        <taxon>Eukaryota</taxon>
        <taxon>Viridiplantae</taxon>
        <taxon>Streptophyta</taxon>
        <taxon>Embryophyta</taxon>
        <taxon>Tracheophyta</taxon>
        <taxon>Spermatophyta</taxon>
        <taxon>Magnoliopsida</taxon>
        <taxon>eudicotyledons</taxon>
        <taxon>Gunneridae</taxon>
        <taxon>Pentapetalae</taxon>
        <taxon>rosids</taxon>
        <taxon>Vitales</taxon>
        <taxon>Vitaceae</taxon>
        <taxon>Viteae</taxon>
        <taxon>Vitis</taxon>
    </lineage>
</organism>
<evidence type="ECO:0000256" key="1">
    <source>
        <dbReference type="ARBA" id="ARBA00022574"/>
    </source>
</evidence>
<keyword evidence="5" id="KW-0131">Cell cycle</keyword>
<keyword evidence="10" id="KW-1185">Reference proteome</keyword>
<evidence type="ECO:0000256" key="2">
    <source>
        <dbReference type="ARBA" id="ARBA00022618"/>
    </source>
</evidence>
<dbReference type="GO" id="GO:0016567">
    <property type="term" value="P:protein ubiquitination"/>
    <property type="evidence" value="ECO:0007669"/>
    <property type="project" value="UniProtKB-UniPathway"/>
</dbReference>
<dbReference type="UniPathway" id="UPA00143"/>
<protein>
    <submittedName>
        <fullName evidence="9">Uncharacterized protein</fullName>
    </submittedName>
</protein>
<evidence type="ECO:0000256" key="8">
    <source>
        <dbReference type="SAM" id="MobiDB-lite"/>
    </source>
</evidence>
<dbReference type="InterPro" id="IPR033010">
    <property type="entry name" value="Cdc20/Fizzy"/>
</dbReference>
<dbReference type="PaxDb" id="29760-VIT_16s0039g02620.t01"/>
<dbReference type="InterPro" id="IPR015943">
    <property type="entry name" value="WD40/YVTN_repeat-like_dom_sf"/>
</dbReference>
<dbReference type="eggNOG" id="KOG0305">
    <property type="taxonomic scope" value="Eukaryota"/>
</dbReference>
<reference evidence="10" key="1">
    <citation type="journal article" date="2007" name="Nature">
        <title>The grapevine genome sequence suggests ancestral hexaploidization in major angiosperm phyla.</title>
        <authorList>
            <consortium name="The French-Italian Public Consortium for Grapevine Genome Characterization."/>
            <person name="Jaillon O."/>
            <person name="Aury J.-M."/>
            <person name="Noel B."/>
            <person name="Policriti A."/>
            <person name="Clepet C."/>
            <person name="Casagrande A."/>
            <person name="Choisne N."/>
            <person name="Aubourg S."/>
            <person name="Vitulo N."/>
            <person name="Jubin C."/>
            <person name="Vezzi A."/>
            <person name="Legeai F."/>
            <person name="Hugueney P."/>
            <person name="Dasilva C."/>
            <person name="Horner D."/>
            <person name="Mica E."/>
            <person name="Jublot D."/>
            <person name="Poulain J."/>
            <person name="Bruyere C."/>
            <person name="Billault A."/>
            <person name="Segurens B."/>
            <person name="Gouyvenoux M."/>
            <person name="Ugarte E."/>
            <person name="Cattonaro F."/>
            <person name="Anthouard V."/>
            <person name="Vico V."/>
            <person name="Del Fabbro C."/>
            <person name="Alaux M."/>
            <person name="Di Gaspero G."/>
            <person name="Dumas V."/>
            <person name="Felice N."/>
            <person name="Paillard S."/>
            <person name="Juman I."/>
            <person name="Moroldo M."/>
            <person name="Scalabrin S."/>
            <person name="Canaguier A."/>
            <person name="Le Clainche I."/>
            <person name="Malacrida G."/>
            <person name="Durand E."/>
            <person name="Pesole G."/>
            <person name="Laucou V."/>
            <person name="Chatelet P."/>
            <person name="Merdinoglu D."/>
            <person name="Delledonne M."/>
            <person name="Pezzotti M."/>
            <person name="Lecharny A."/>
            <person name="Scarpelli C."/>
            <person name="Artiguenave F."/>
            <person name="Pe M.E."/>
            <person name="Valle G."/>
            <person name="Morgante M."/>
            <person name="Caboche M."/>
            <person name="Adam-Blondon A.-F."/>
            <person name="Weissenbach J."/>
            <person name="Quetier F."/>
            <person name="Wincker P."/>
        </authorList>
    </citation>
    <scope>NUCLEOTIDE SEQUENCE [LARGE SCALE GENOMIC DNA]</scope>
    <source>
        <strain evidence="10">cv. Pinot noir / PN40024</strain>
    </source>
</reference>
<gene>
    <name evidence="9" type="ordered locus">VIT_16s0039g02620</name>
</gene>
<dbReference type="HOGENOM" id="CLU_1196675_0_0_1"/>
<evidence type="ECO:0000256" key="4">
    <source>
        <dbReference type="ARBA" id="ARBA00022776"/>
    </source>
</evidence>
<feature type="region of interest" description="Disordered" evidence="8">
    <location>
        <begin position="115"/>
        <end position="134"/>
    </location>
</feature>
<dbReference type="Proteomes" id="UP000009183">
    <property type="component" value="Chromosome 16"/>
</dbReference>
<name>D7T7V3_VITVI</name>
<keyword evidence="4" id="KW-0498">Mitosis</keyword>
<dbReference type="InterPro" id="IPR036322">
    <property type="entry name" value="WD40_repeat_dom_sf"/>
</dbReference>
<dbReference type="GO" id="GO:0010997">
    <property type="term" value="F:anaphase-promoting complex binding"/>
    <property type="evidence" value="ECO:0007669"/>
    <property type="project" value="InterPro"/>
</dbReference>
<evidence type="ECO:0000256" key="7">
    <source>
        <dbReference type="PROSITE-ProRule" id="PRU00221"/>
    </source>
</evidence>
<dbReference type="PROSITE" id="PS50082">
    <property type="entry name" value="WD_REPEATS_2"/>
    <property type="match status" value="1"/>
</dbReference>
<sequence length="232" mass="26037">MELIIVLYVSDTLRRFTSGPFESKCPLLEQFHRRRKTRENLDRFIPNRSALDFDNAHYMLTEGRKGKENPSVVSSPSKEAYLKLMAETFNMNRTRILACKNKPPTAVKLIPHEFSSPVHQSKPSKSKRHIPQTSEKTLDASDLIDDYYLNLLDCGSSNILAIALGSTVYLWDGSNGFASELVTIDDENGPVTSVSWAADGQHIAIGLNNSDVQLWDSTANELLRTLRDGHQS</sequence>
<keyword evidence="3" id="KW-0677">Repeat</keyword>
<dbReference type="OMA" id="HIAIGLM"/>
<dbReference type="STRING" id="29760.D7T7V3"/>
<keyword evidence="2" id="KW-0132">Cell division</keyword>
<evidence type="ECO:0000256" key="3">
    <source>
        <dbReference type="ARBA" id="ARBA00022737"/>
    </source>
</evidence>
<dbReference type="InterPro" id="IPR001680">
    <property type="entry name" value="WD40_rpt"/>
</dbReference>
<keyword evidence="1 7" id="KW-0853">WD repeat</keyword>
<evidence type="ECO:0000256" key="5">
    <source>
        <dbReference type="ARBA" id="ARBA00023306"/>
    </source>
</evidence>
<dbReference type="GO" id="GO:0051301">
    <property type="term" value="P:cell division"/>
    <property type="evidence" value="ECO:0007669"/>
    <property type="project" value="UniProtKB-KW"/>
</dbReference>